<dbReference type="AlphaFoldDB" id="A0A318TTP8"/>
<evidence type="ECO:0000313" key="3">
    <source>
        <dbReference type="EMBL" id="PYF08152.1"/>
    </source>
</evidence>
<dbReference type="OrthoDB" id="9814072at2"/>
<feature type="domain" description="Integrase catalytic" evidence="2">
    <location>
        <begin position="280"/>
        <end position="496"/>
    </location>
</feature>
<dbReference type="GO" id="GO:0003676">
    <property type="term" value="F:nucleic acid binding"/>
    <property type="evidence" value="ECO:0007669"/>
    <property type="project" value="InterPro"/>
</dbReference>
<gene>
    <name evidence="3" type="ORF">C8J30_1139</name>
</gene>
<dbReference type="PROSITE" id="PS50994">
    <property type="entry name" value="INTEGRASE"/>
    <property type="match status" value="1"/>
</dbReference>
<organism evidence="3 4">
    <name type="scientific">Rhodobacter viridis</name>
    <dbReference type="NCBI Taxonomy" id="1054202"/>
    <lineage>
        <taxon>Bacteria</taxon>
        <taxon>Pseudomonadati</taxon>
        <taxon>Pseudomonadota</taxon>
        <taxon>Alphaproteobacteria</taxon>
        <taxon>Rhodobacterales</taxon>
        <taxon>Rhodobacter group</taxon>
        <taxon>Rhodobacter</taxon>
    </lineage>
</organism>
<reference evidence="3 4" key="1">
    <citation type="submission" date="2018-06" db="EMBL/GenBank/DDBJ databases">
        <title>Genomic Encyclopedia of Type Strains, Phase III (KMG-III): the genomes of soil and plant-associated and newly described type strains.</title>
        <authorList>
            <person name="Whitman W."/>
        </authorList>
    </citation>
    <scope>NUCLEOTIDE SEQUENCE [LARGE SCALE GENOMIC DNA]</scope>
    <source>
        <strain evidence="3 4">JA737</strain>
    </source>
</reference>
<protein>
    <submittedName>
        <fullName evidence="3">Integrase-like protein</fullName>
    </submittedName>
</protein>
<evidence type="ECO:0000313" key="4">
    <source>
        <dbReference type="Proteomes" id="UP000247727"/>
    </source>
</evidence>
<dbReference type="SUPFAM" id="SSF53098">
    <property type="entry name" value="Ribonuclease H-like"/>
    <property type="match status" value="1"/>
</dbReference>
<dbReference type="Gene3D" id="3.30.420.10">
    <property type="entry name" value="Ribonuclease H-like superfamily/Ribonuclease H"/>
    <property type="match status" value="1"/>
</dbReference>
<sequence>MTTSVARVVNLEDLIFIGTTQYCIDEVNEAGLWLETLSEPRLRKFLDFAALEKLRLSPDYRVIKRYFAPLHRREGKPAAGSILTRLDNDETEKLNAHVEMTEWLLAKERAGEMSRSDDSMKAQLPALKAHMDLCARAGRKKNYRTKRTVFDVPSLKTLRKMMNAYTEAGNDLLALAPKKVTRPSERRLDLTVAKILRTVVRTEYQSRQRPSGNSVLLAVEKAIDDENARRRQCGQDQLEYPCLRTIYREIDKLDPLETYANRHGEKAAKSKFKITDTGLMVTRPLERVEIDEVKLDVLSIAIDSGIAAKMTVEQLRELERTRRWAVVAIDIATRCILGIVVTPAPSREATLRVMEQTTRDKSDIAAAYGCQNDWCQGGRWELSVMDNGTGFVPQRIRMAAAAMQASVMFTEAGEPSQRGTIERFFRTVGTKVMPLLPGRTFSNTQERGDYPSAETACLTDDELTRILVKWIVDCYHHEPHFGLGGETPAHAWARLTAKYPLVDDLSGYERREAFGRRFRRQVTGRGIILFGIEYASELTAHIHLHEKNDVLDCRVDEHNLGWISVLWDGEWHPLKAKWDFFDGIHLADWQETLAVMRAQNKLLARESRRTVKAALNSVRAIVDAAKTRCNVGPDSLNSKTLIRIEKEITRSMSHIDQNPEATEAADGATLGALFEDDFDDLLRIAPCEVAADAATPPASANGNNDGRTEDNDDDYVEISE</sequence>
<dbReference type="InterPro" id="IPR001584">
    <property type="entry name" value="Integrase_cat-core"/>
</dbReference>
<evidence type="ECO:0000256" key="1">
    <source>
        <dbReference type="SAM" id="MobiDB-lite"/>
    </source>
</evidence>
<proteinExistence type="predicted"/>
<dbReference type="RefSeq" id="WP_110806526.1">
    <property type="nucleotide sequence ID" value="NZ_QJTK01000013.1"/>
</dbReference>
<dbReference type="InterPro" id="IPR036397">
    <property type="entry name" value="RNaseH_sf"/>
</dbReference>
<feature type="compositionally biased region" description="Acidic residues" evidence="1">
    <location>
        <begin position="710"/>
        <end position="720"/>
    </location>
</feature>
<feature type="region of interest" description="Disordered" evidence="1">
    <location>
        <begin position="692"/>
        <end position="720"/>
    </location>
</feature>
<keyword evidence="4" id="KW-1185">Reference proteome</keyword>
<comment type="caution">
    <text evidence="3">The sequence shown here is derived from an EMBL/GenBank/DDBJ whole genome shotgun (WGS) entry which is preliminary data.</text>
</comment>
<dbReference type="Proteomes" id="UP000247727">
    <property type="component" value="Unassembled WGS sequence"/>
</dbReference>
<dbReference type="GO" id="GO:0015074">
    <property type="term" value="P:DNA integration"/>
    <property type="evidence" value="ECO:0007669"/>
    <property type="project" value="InterPro"/>
</dbReference>
<dbReference type="InterPro" id="IPR012337">
    <property type="entry name" value="RNaseH-like_sf"/>
</dbReference>
<evidence type="ECO:0000259" key="2">
    <source>
        <dbReference type="PROSITE" id="PS50994"/>
    </source>
</evidence>
<name>A0A318TTP8_9RHOB</name>
<accession>A0A318TTP8</accession>
<dbReference type="EMBL" id="QJTK01000013">
    <property type="protein sequence ID" value="PYF08152.1"/>
    <property type="molecule type" value="Genomic_DNA"/>
</dbReference>